<proteinExistence type="predicted"/>
<accession>A0AAV0NFP6</accession>
<evidence type="ECO:0000313" key="1">
    <source>
        <dbReference type="EMBL" id="CAI0457314.1"/>
    </source>
</evidence>
<dbReference type="EMBL" id="CAMGYJ010000008">
    <property type="protein sequence ID" value="CAI0457314.1"/>
    <property type="molecule type" value="Genomic_DNA"/>
</dbReference>
<gene>
    <name evidence="1" type="ORF">LITE_LOCUS33085</name>
</gene>
<dbReference type="Proteomes" id="UP001154282">
    <property type="component" value="Unassembled WGS sequence"/>
</dbReference>
<dbReference type="AlphaFoldDB" id="A0AAV0NFP6"/>
<evidence type="ECO:0000313" key="2">
    <source>
        <dbReference type="Proteomes" id="UP001154282"/>
    </source>
</evidence>
<protein>
    <submittedName>
        <fullName evidence="1">Uncharacterized protein</fullName>
    </submittedName>
</protein>
<sequence>MQRRSVMIQKITTNTTALTQISLDPAAPIPITNTWNCFLSSFGRLSLPSTTRRQTVIVGFVHLVLHYMVLKKGSQG</sequence>
<keyword evidence="2" id="KW-1185">Reference proteome</keyword>
<reference evidence="1" key="1">
    <citation type="submission" date="2022-08" db="EMBL/GenBank/DDBJ databases">
        <authorList>
            <person name="Gutierrez-Valencia J."/>
        </authorList>
    </citation>
    <scope>NUCLEOTIDE SEQUENCE</scope>
</reference>
<name>A0AAV0NFP6_9ROSI</name>
<comment type="caution">
    <text evidence="1">The sequence shown here is derived from an EMBL/GenBank/DDBJ whole genome shotgun (WGS) entry which is preliminary data.</text>
</comment>
<organism evidence="1 2">
    <name type="scientific">Linum tenue</name>
    <dbReference type="NCBI Taxonomy" id="586396"/>
    <lineage>
        <taxon>Eukaryota</taxon>
        <taxon>Viridiplantae</taxon>
        <taxon>Streptophyta</taxon>
        <taxon>Embryophyta</taxon>
        <taxon>Tracheophyta</taxon>
        <taxon>Spermatophyta</taxon>
        <taxon>Magnoliopsida</taxon>
        <taxon>eudicotyledons</taxon>
        <taxon>Gunneridae</taxon>
        <taxon>Pentapetalae</taxon>
        <taxon>rosids</taxon>
        <taxon>fabids</taxon>
        <taxon>Malpighiales</taxon>
        <taxon>Linaceae</taxon>
        <taxon>Linum</taxon>
    </lineage>
</organism>